<evidence type="ECO:0000259" key="2">
    <source>
        <dbReference type="Pfam" id="PF16334"/>
    </source>
</evidence>
<dbReference type="InterPro" id="IPR033433">
    <property type="entry name" value="GtaA_N"/>
</dbReference>
<dbReference type="PROSITE" id="PS51257">
    <property type="entry name" value="PROKAR_LIPOPROTEIN"/>
    <property type="match status" value="1"/>
</dbReference>
<evidence type="ECO:0000313" key="7">
    <source>
        <dbReference type="Proteomes" id="UP000095576"/>
    </source>
</evidence>
<organism evidence="5 7">
    <name type="scientific">Bacteroides thetaiotaomicron</name>
    <dbReference type="NCBI Taxonomy" id="818"/>
    <lineage>
        <taxon>Bacteria</taxon>
        <taxon>Pseudomonadati</taxon>
        <taxon>Bacteroidota</taxon>
        <taxon>Bacteroidia</taxon>
        <taxon>Bacteroidales</taxon>
        <taxon>Bacteroidaceae</taxon>
        <taxon>Bacteroides</taxon>
    </lineage>
</organism>
<evidence type="ECO:0000313" key="6">
    <source>
        <dbReference type="EMBL" id="KAB4478001.1"/>
    </source>
</evidence>
<dbReference type="Pfam" id="PF17168">
    <property type="entry name" value="DUF5127"/>
    <property type="match status" value="1"/>
</dbReference>
<dbReference type="Gene3D" id="2.60.120.260">
    <property type="entry name" value="Galactose-binding domain-like"/>
    <property type="match status" value="1"/>
</dbReference>
<dbReference type="PANTHER" id="PTHR31987:SF1">
    <property type="entry name" value="GLUTAMINASE A"/>
    <property type="match status" value="1"/>
</dbReference>
<dbReference type="InterPro" id="IPR052743">
    <property type="entry name" value="Glutaminase_GtaA"/>
</dbReference>
<keyword evidence="1" id="KW-1133">Transmembrane helix</keyword>
<protein>
    <submittedName>
        <fullName evidence="6">DUF4965 domain-containing protein</fullName>
    </submittedName>
    <submittedName>
        <fullName evidence="5">Glutaminase</fullName>
    </submittedName>
</protein>
<reference evidence="5 7" key="1">
    <citation type="submission" date="2015-09" db="EMBL/GenBank/DDBJ databases">
        <authorList>
            <consortium name="Pathogen Informatics"/>
        </authorList>
    </citation>
    <scope>NUCLEOTIDE SEQUENCE [LARGE SCALE GENOMIC DNA]</scope>
    <source>
        <strain evidence="5 7">2789STDY5834899</strain>
    </source>
</reference>
<dbReference type="RefSeq" id="WP_070103060.1">
    <property type="nucleotide sequence ID" value="NZ_CZAP01000001.1"/>
</dbReference>
<feature type="domain" description="Glutaminase A central" evidence="3">
    <location>
        <begin position="471"/>
        <end position="567"/>
    </location>
</feature>
<gene>
    <name evidence="5" type="ORF">ERS852511_00175</name>
    <name evidence="6" type="ORF">GAN59_03565</name>
</gene>
<evidence type="ECO:0000313" key="5">
    <source>
        <dbReference type="EMBL" id="CUO81309.1"/>
    </source>
</evidence>
<sequence length="607" mass="69383">MEVRNRIIRKTVLWIIPIGVVLLIYACHHVEKEKVLFPPVYVAKHTLMTLSPDFTMEADSTALYKQYLRLRTGKEFPMIGVLRVNGKSYRFIGGDSLRIAPIASIYSGEGWSGKYSYLYPGVGWEKQGYDDSQWQDGTGAFGVKNIYYPVHTLWGANNIYVRRHITIDDKEALEGRKMYVRYICDGQIDLYCNGEHIPHIDNQSMQLECRQLSGMIVNHLQSGDNVIAAFGHSKGGGFALLDFGLYVENKTYCELDTATLKQVDVQATQTHYVFQCGSVELQLDFISPGLLDEPDMRGCPVGLITYHVVPQEGECPDVEILFDVDMEWSFDRFSVDMKAEGKEYSYEGGHAVFSQKLGGEQMDFGALLIGYEEERTMQYEGDNIYTCWSKGGEKTIEDMMRLVGDQCWTLKDKCDETDNLLKENAFRNGYKKLAQILPVYRNFMANHRLVMNADNKFYCFGDTLGNIREACECFPALLLWGRVDLMKGLLNSVFETCENGDWVKKYPPYDIGTYPISGRQSSVEDHSIEVAADMLMMTLAIVELENDFDYAEKHWGLLQQWAAYLEACIQNEPTFPSELLNGNDERVKRVLGWKAYQKLIQWRQNNG</sequence>
<dbReference type="InterPro" id="IPR032515">
    <property type="entry name" value="DUF4964"/>
</dbReference>
<dbReference type="EMBL" id="CZAP01000001">
    <property type="protein sequence ID" value="CUO81309.1"/>
    <property type="molecule type" value="Genomic_DNA"/>
</dbReference>
<feature type="transmembrane region" description="Helical" evidence="1">
    <location>
        <begin position="7"/>
        <end position="26"/>
    </location>
</feature>
<dbReference type="Proteomes" id="UP000488521">
    <property type="component" value="Unassembled WGS sequence"/>
</dbReference>
<feature type="domain" description="Glutaminase A N-terminal" evidence="4">
    <location>
        <begin position="268"/>
        <end position="340"/>
    </location>
</feature>
<dbReference type="AlphaFoldDB" id="A0A174I8C6"/>
<feature type="domain" description="DUF4964" evidence="2">
    <location>
        <begin position="47"/>
        <end position="103"/>
    </location>
</feature>
<name>A0A174I8C6_BACT4</name>
<dbReference type="Pfam" id="PF16334">
    <property type="entry name" value="DUF4964"/>
    <property type="match status" value="1"/>
</dbReference>
<dbReference type="InterPro" id="IPR032514">
    <property type="entry name" value="GtaA_central"/>
</dbReference>
<evidence type="ECO:0000313" key="8">
    <source>
        <dbReference type="Proteomes" id="UP000488521"/>
    </source>
</evidence>
<evidence type="ECO:0000256" key="1">
    <source>
        <dbReference type="SAM" id="Phobius"/>
    </source>
</evidence>
<reference evidence="6 8" key="2">
    <citation type="journal article" date="2019" name="Nat. Med.">
        <title>A library of human gut bacterial isolates paired with longitudinal multiomics data enables mechanistic microbiome research.</title>
        <authorList>
            <person name="Poyet M."/>
            <person name="Groussin M."/>
            <person name="Gibbons S.M."/>
            <person name="Avila-Pacheco J."/>
            <person name="Jiang X."/>
            <person name="Kearney S.M."/>
            <person name="Perrotta A.R."/>
            <person name="Berdy B."/>
            <person name="Zhao S."/>
            <person name="Lieberman T.D."/>
            <person name="Swanson P.K."/>
            <person name="Smith M."/>
            <person name="Roesemann S."/>
            <person name="Alexander J.E."/>
            <person name="Rich S.A."/>
            <person name="Livny J."/>
            <person name="Vlamakis H."/>
            <person name="Clish C."/>
            <person name="Bullock K."/>
            <person name="Deik A."/>
            <person name="Scott J."/>
            <person name="Pierce K.A."/>
            <person name="Xavier R.J."/>
            <person name="Alm E.J."/>
        </authorList>
    </citation>
    <scope>NUCLEOTIDE SEQUENCE [LARGE SCALE GENOMIC DNA]</scope>
    <source>
        <strain evidence="6 8">BIOML-A156</strain>
    </source>
</reference>
<keyword evidence="1" id="KW-0472">Membrane</keyword>
<accession>A0A174I8C6</accession>
<dbReference type="PANTHER" id="PTHR31987">
    <property type="entry name" value="GLUTAMINASE A-RELATED"/>
    <property type="match status" value="1"/>
</dbReference>
<keyword evidence="1" id="KW-0812">Transmembrane</keyword>
<evidence type="ECO:0000259" key="3">
    <source>
        <dbReference type="Pfam" id="PF16335"/>
    </source>
</evidence>
<dbReference type="Proteomes" id="UP000095576">
    <property type="component" value="Unassembled WGS sequence"/>
</dbReference>
<dbReference type="Pfam" id="PF16335">
    <property type="entry name" value="GtaA_6_Hairpin"/>
    <property type="match status" value="1"/>
</dbReference>
<dbReference type="EMBL" id="WCRS01000002">
    <property type="protein sequence ID" value="KAB4478001.1"/>
    <property type="molecule type" value="Genomic_DNA"/>
</dbReference>
<evidence type="ECO:0000259" key="4">
    <source>
        <dbReference type="Pfam" id="PF17168"/>
    </source>
</evidence>
<proteinExistence type="predicted"/>